<dbReference type="SUPFAM" id="SSF55347">
    <property type="entry name" value="Glyceraldehyde-3-phosphate dehydrogenase-like, C-terminal domain"/>
    <property type="match status" value="1"/>
</dbReference>
<dbReference type="AlphaFoldDB" id="A0A4Q2KF89"/>
<proteinExistence type="predicted"/>
<dbReference type="PANTHER" id="PTHR43249">
    <property type="entry name" value="UDP-N-ACETYL-2-AMINO-2-DEOXY-D-GLUCURONATE OXIDASE"/>
    <property type="match status" value="1"/>
</dbReference>
<gene>
    <name evidence="3" type="ORF">ESZ91_06835</name>
</gene>
<feature type="domain" description="Gfo/Idh/MocA-like oxidoreductase N-terminal" evidence="1">
    <location>
        <begin position="5"/>
        <end position="120"/>
    </location>
</feature>
<evidence type="ECO:0000313" key="3">
    <source>
        <dbReference type="EMBL" id="RXZ62102.1"/>
    </source>
</evidence>
<dbReference type="OrthoDB" id="240873at2"/>
<name>A0A4Q2KF89_9FIRM</name>
<dbReference type="SUPFAM" id="SSF51735">
    <property type="entry name" value="NAD(P)-binding Rossmann-fold domains"/>
    <property type="match status" value="1"/>
</dbReference>
<dbReference type="InterPro" id="IPR036291">
    <property type="entry name" value="NAD(P)-bd_dom_sf"/>
</dbReference>
<dbReference type="PANTHER" id="PTHR43249:SF1">
    <property type="entry name" value="D-GLUCOSIDE 3-DEHYDROGENASE"/>
    <property type="match status" value="1"/>
</dbReference>
<dbReference type="GO" id="GO:0000166">
    <property type="term" value="F:nucleotide binding"/>
    <property type="evidence" value="ECO:0007669"/>
    <property type="project" value="InterPro"/>
</dbReference>
<reference evidence="3 4" key="1">
    <citation type="journal article" date="2019" name="Gut">
        <title>Antibiotics-induced monodominance of a novel gut bacterial order.</title>
        <authorList>
            <person name="Hildebrand F."/>
            <person name="Moitinho-Silva L."/>
            <person name="Blasche S."/>
            <person name="Jahn M.T."/>
            <person name="Gossmann T.I."/>
            <person name="Heuerta-Cepas J."/>
            <person name="Hercog R."/>
            <person name="Luetge M."/>
            <person name="Bahram M."/>
            <person name="Pryszlak A."/>
            <person name="Alves R.J."/>
            <person name="Waszak S.M."/>
            <person name="Zhu A."/>
            <person name="Ye L."/>
            <person name="Costea P.I."/>
            <person name="Aalvink S."/>
            <person name="Belzer C."/>
            <person name="Forslund S.K."/>
            <person name="Sunagawa S."/>
            <person name="Hentschel U."/>
            <person name="Merten C."/>
            <person name="Patil K.R."/>
            <person name="Benes V."/>
            <person name="Bork P."/>
        </authorList>
    </citation>
    <scope>NUCLEOTIDE SEQUENCE [LARGE SCALE GENOMIC DNA]</scope>
    <source>
        <strain evidence="3 4">HDS1380</strain>
    </source>
</reference>
<dbReference type="Pfam" id="PF22725">
    <property type="entry name" value="GFO_IDH_MocA_C3"/>
    <property type="match status" value="1"/>
</dbReference>
<protein>
    <submittedName>
        <fullName evidence="3">Gfo/Idh/MocA family oxidoreductase</fullName>
    </submittedName>
</protein>
<evidence type="ECO:0000259" key="1">
    <source>
        <dbReference type="Pfam" id="PF01408"/>
    </source>
</evidence>
<dbReference type="InterPro" id="IPR000683">
    <property type="entry name" value="Gfo/Idh/MocA-like_OxRdtase_N"/>
</dbReference>
<dbReference type="Gene3D" id="3.30.360.10">
    <property type="entry name" value="Dihydrodipicolinate Reductase, domain 2"/>
    <property type="match status" value="1"/>
</dbReference>
<dbReference type="RefSeq" id="WP_129225465.1">
    <property type="nucleotide sequence ID" value="NZ_SDOZ01000002.1"/>
</dbReference>
<evidence type="ECO:0000313" key="4">
    <source>
        <dbReference type="Proteomes" id="UP000291269"/>
    </source>
</evidence>
<accession>A0A4Q2KF89</accession>
<comment type="caution">
    <text evidence="3">The sequence shown here is derived from an EMBL/GenBank/DDBJ whole genome shotgun (WGS) entry which is preliminary data.</text>
</comment>
<dbReference type="Gene3D" id="3.40.50.720">
    <property type="entry name" value="NAD(P)-binding Rossmann-like Domain"/>
    <property type="match status" value="1"/>
</dbReference>
<organism evidence="3 4">
    <name type="scientific">Candidatus Borkfalkia ceftriaxoniphila</name>
    <dbReference type="NCBI Taxonomy" id="2508949"/>
    <lineage>
        <taxon>Bacteria</taxon>
        <taxon>Bacillati</taxon>
        <taxon>Bacillota</taxon>
        <taxon>Clostridia</taxon>
        <taxon>Christensenellales</taxon>
        <taxon>Christensenellaceae</taxon>
        <taxon>Candidatus Borkfalkia</taxon>
    </lineage>
</organism>
<dbReference type="InterPro" id="IPR055170">
    <property type="entry name" value="GFO_IDH_MocA-like_dom"/>
</dbReference>
<dbReference type="InterPro" id="IPR052515">
    <property type="entry name" value="Gfo/Idh/MocA_Oxidoreductase"/>
</dbReference>
<keyword evidence="4" id="KW-1185">Reference proteome</keyword>
<sequence length="346" mass="38690">MKKKLRVAIIGCGRILPMHAVPATVLEQSELVAVCDIRAERAKAAAEKYGCKAYTDYKDLLKKEKLDAVHVCIPHYLHPIVSEYALSCGVNVLSEKPMAIDYESAEKCVRTAERFGLNYGVILQCRYNKSAQLVKRALLGGRLGKIISARSTLTWTRPDSYYAESDWKGTWDKEGGGVVIDQAIHSMDLVNWFIGDTPVKVDVSIANRGHEIVKVEDSAEGLITYRNGVRYGFYCMNNYGCDEPIEIRLLCEKGKAVLTYDDACISYDDGTNETVVEQGSDIVYEGGKDYWGFQHIKQISQFYNAVLGLEPLEISGREALKIQKLICAVYESGKSGRPVYLNEEKK</sequence>
<dbReference type="Pfam" id="PF01408">
    <property type="entry name" value="GFO_IDH_MocA"/>
    <property type="match status" value="1"/>
</dbReference>
<dbReference type="EMBL" id="SDOZ01000002">
    <property type="protein sequence ID" value="RXZ62102.1"/>
    <property type="molecule type" value="Genomic_DNA"/>
</dbReference>
<dbReference type="Proteomes" id="UP000291269">
    <property type="component" value="Unassembled WGS sequence"/>
</dbReference>
<feature type="domain" description="GFO/IDH/MocA-like oxidoreductase" evidence="2">
    <location>
        <begin position="132"/>
        <end position="256"/>
    </location>
</feature>
<evidence type="ECO:0000259" key="2">
    <source>
        <dbReference type="Pfam" id="PF22725"/>
    </source>
</evidence>